<gene>
    <name evidence="1" type="ORF">E2C01_024779</name>
</gene>
<dbReference type="AlphaFoldDB" id="A0A5B7EDS6"/>
<evidence type="ECO:0000313" key="2">
    <source>
        <dbReference type="Proteomes" id="UP000324222"/>
    </source>
</evidence>
<dbReference type="Proteomes" id="UP000324222">
    <property type="component" value="Unassembled WGS sequence"/>
</dbReference>
<organism evidence="1 2">
    <name type="scientific">Portunus trituberculatus</name>
    <name type="common">Swimming crab</name>
    <name type="synonym">Neptunus trituberculatus</name>
    <dbReference type="NCBI Taxonomy" id="210409"/>
    <lineage>
        <taxon>Eukaryota</taxon>
        <taxon>Metazoa</taxon>
        <taxon>Ecdysozoa</taxon>
        <taxon>Arthropoda</taxon>
        <taxon>Crustacea</taxon>
        <taxon>Multicrustacea</taxon>
        <taxon>Malacostraca</taxon>
        <taxon>Eumalacostraca</taxon>
        <taxon>Eucarida</taxon>
        <taxon>Decapoda</taxon>
        <taxon>Pleocyemata</taxon>
        <taxon>Brachyura</taxon>
        <taxon>Eubrachyura</taxon>
        <taxon>Portunoidea</taxon>
        <taxon>Portunidae</taxon>
        <taxon>Portuninae</taxon>
        <taxon>Portunus</taxon>
    </lineage>
</organism>
<proteinExistence type="predicted"/>
<dbReference type="EMBL" id="VSRR010002446">
    <property type="protein sequence ID" value="MPC31489.1"/>
    <property type="molecule type" value="Genomic_DNA"/>
</dbReference>
<protein>
    <submittedName>
        <fullName evidence="1">Uncharacterized protein</fullName>
    </submittedName>
</protein>
<name>A0A5B7EDS6_PORTR</name>
<sequence>MRDEKRKQLSLFYTGRERRGTDSEFPPLWALSRDATQASETIHTTALASPHQHHHGYSRLNRGRQYQYQLPLNAAPKPRSLYNRVLSPAALCRIKT</sequence>
<reference evidence="1 2" key="1">
    <citation type="submission" date="2019-05" db="EMBL/GenBank/DDBJ databases">
        <title>Another draft genome of Portunus trituberculatus and its Hox gene families provides insights of decapod evolution.</title>
        <authorList>
            <person name="Jeong J.-H."/>
            <person name="Song I."/>
            <person name="Kim S."/>
            <person name="Choi T."/>
            <person name="Kim D."/>
            <person name="Ryu S."/>
            <person name="Kim W."/>
        </authorList>
    </citation>
    <scope>NUCLEOTIDE SEQUENCE [LARGE SCALE GENOMIC DNA]</scope>
    <source>
        <tissue evidence="1">Muscle</tissue>
    </source>
</reference>
<comment type="caution">
    <text evidence="1">The sequence shown here is derived from an EMBL/GenBank/DDBJ whole genome shotgun (WGS) entry which is preliminary data.</text>
</comment>
<evidence type="ECO:0000313" key="1">
    <source>
        <dbReference type="EMBL" id="MPC31489.1"/>
    </source>
</evidence>
<keyword evidence="2" id="KW-1185">Reference proteome</keyword>
<accession>A0A5B7EDS6</accession>